<evidence type="ECO:0000313" key="4">
    <source>
        <dbReference type="Proteomes" id="UP000430670"/>
    </source>
</evidence>
<feature type="region of interest" description="Disordered" evidence="1">
    <location>
        <begin position="1"/>
        <end position="20"/>
    </location>
</feature>
<gene>
    <name evidence="3" type="ORF">GJ688_14920</name>
</gene>
<accession>A0A6I3SPS8</accession>
<feature type="region of interest" description="Disordered" evidence="1">
    <location>
        <begin position="217"/>
        <end position="272"/>
    </location>
</feature>
<sequence>MEVNLLPQVQRRSSPRSRRRYKRRRKILDPLRLLLTLLSIGLFIGILISGGVYMYVRPSATAVPTYWETLGSYYYRQLIWTFFVAFLAAITLLALRVSYQLASKRPPMDDKGFWRVKGILLGLTGLFFVELFGLAVQSLDAYYAYYDAAHPAQGEGKYLKGVTEGGKREISLDINNEVKTLRAPLDDGWKAIKWNEPVLFQYGEKTGYLATIEVAPVPETPSPEQQPVEPPVEKPTVSSASTTTPAKATSKAVSKPTTPAKPAASQGQKSNH</sequence>
<dbReference type="AlphaFoldDB" id="A0A6I3SPS8"/>
<protein>
    <submittedName>
        <fullName evidence="3">Uncharacterized protein</fullName>
    </submittedName>
</protein>
<feature type="transmembrane region" description="Helical" evidence="2">
    <location>
        <begin position="31"/>
        <end position="54"/>
    </location>
</feature>
<name>A0A6I3SPS8_HELMO</name>
<keyword evidence="4" id="KW-1185">Reference proteome</keyword>
<keyword evidence="2" id="KW-1133">Transmembrane helix</keyword>
<dbReference type="Proteomes" id="UP000430670">
    <property type="component" value="Unassembled WGS sequence"/>
</dbReference>
<comment type="caution">
    <text evidence="3">The sequence shown here is derived from an EMBL/GenBank/DDBJ whole genome shotgun (WGS) entry which is preliminary data.</text>
</comment>
<keyword evidence="2" id="KW-0472">Membrane</keyword>
<reference evidence="3 4" key="1">
    <citation type="submission" date="2019-11" db="EMBL/GenBank/DDBJ databases">
        <title>Whole-genome sequence of a the green, strictly anaerobic photosynthetic bacterium Heliobacillus mobilis DSM 6151.</title>
        <authorList>
            <person name="Kyndt J.A."/>
            <person name="Meyer T.E."/>
        </authorList>
    </citation>
    <scope>NUCLEOTIDE SEQUENCE [LARGE SCALE GENOMIC DNA]</scope>
    <source>
        <strain evidence="3 4">DSM 6151</strain>
    </source>
</reference>
<feature type="transmembrane region" description="Helical" evidence="2">
    <location>
        <begin position="116"/>
        <end position="136"/>
    </location>
</feature>
<evidence type="ECO:0000256" key="2">
    <source>
        <dbReference type="SAM" id="Phobius"/>
    </source>
</evidence>
<organism evidence="3 4">
    <name type="scientific">Heliobacterium mobile</name>
    <name type="common">Heliobacillus mobilis</name>
    <dbReference type="NCBI Taxonomy" id="28064"/>
    <lineage>
        <taxon>Bacteria</taxon>
        <taxon>Bacillati</taxon>
        <taxon>Bacillota</taxon>
        <taxon>Clostridia</taxon>
        <taxon>Eubacteriales</taxon>
        <taxon>Heliobacteriaceae</taxon>
        <taxon>Heliobacterium</taxon>
    </lineage>
</organism>
<dbReference type="EMBL" id="WNKU01000021">
    <property type="protein sequence ID" value="MTV50267.1"/>
    <property type="molecule type" value="Genomic_DNA"/>
</dbReference>
<evidence type="ECO:0000256" key="1">
    <source>
        <dbReference type="SAM" id="MobiDB-lite"/>
    </source>
</evidence>
<proteinExistence type="predicted"/>
<feature type="compositionally biased region" description="Low complexity" evidence="1">
    <location>
        <begin position="234"/>
        <end position="258"/>
    </location>
</feature>
<evidence type="ECO:0000313" key="3">
    <source>
        <dbReference type="EMBL" id="MTV50267.1"/>
    </source>
</evidence>
<keyword evidence="2" id="KW-0812">Transmembrane</keyword>
<feature type="transmembrane region" description="Helical" evidence="2">
    <location>
        <begin position="74"/>
        <end position="95"/>
    </location>
</feature>